<keyword evidence="2" id="KW-0963">Cytoplasm</keyword>
<evidence type="ECO:0000256" key="5">
    <source>
        <dbReference type="ARBA" id="ARBA00022741"/>
    </source>
</evidence>
<dbReference type="InParanoid" id="A0A3B1K7M5"/>
<dbReference type="SMART" id="SM00589">
    <property type="entry name" value="PRY"/>
    <property type="match status" value="1"/>
</dbReference>
<dbReference type="CDD" id="cd16040">
    <property type="entry name" value="SPRY_PRY_SNTX"/>
    <property type="match status" value="1"/>
</dbReference>
<dbReference type="SUPFAM" id="SSF52047">
    <property type="entry name" value="RNI-like"/>
    <property type="match status" value="1"/>
</dbReference>
<keyword evidence="5" id="KW-0547">Nucleotide-binding</keyword>
<dbReference type="AlphaFoldDB" id="A0A3B1K7M5"/>
<dbReference type="InterPro" id="IPR027417">
    <property type="entry name" value="P-loop_NTPase"/>
</dbReference>
<evidence type="ECO:0000259" key="9">
    <source>
        <dbReference type="PROSITE" id="PS50837"/>
    </source>
</evidence>
<dbReference type="PROSITE" id="PS50837">
    <property type="entry name" value="NACHT"/>
    <property type="match status" value="1"/>
</dbReference>
<evidence type="ECO:0008006" key="12">
    <source>
        <dbReference type="Google" id="ProtNLM"/>
    </source>
</evidence>
<dbReference type="Proteomes" id="UP000018467">
    <property type="component" value="Unassembled WGS sequence"/>
</dbReference>
<dbReference type="InterPro" id="IPR006574">
    <property type="entry name" value="PRY"/>
</dbReference>
<evidence type="ECO:0000313" key="11">
    <source>
        <dbReference type="Proteomes" id="UP000018467"/>
    </source>
</evidence>
<dbReference type="Pfam" id="PF17779">
    <property type="entry name" value="WHD_NOD2"/>
    <property type="match status" value="1"/>
</dbReference>
<reference evidence="11" key="2">
    <citation type="journal article" date="2014" name="Nat. Commun.">
        <title>The cavefish genome reveals candidate genes for eye loss.</title>
        <authorList>
            <person name="McGaugh S.E."/>
            <person name="Gross J.B."/>
            <person name="Aken B."/>
            <person name="Blin M."/>
            <person name="Borowsky R."/>
            <person name="Chalopin D."/>
            <person name="Hinaux H."/>
            <person name="Jeffery W.R."/>
            <person name="Keene A."/>
            <person name="Ma L."/>
            <person name="Minx P."/>
            <person name="Murphy D."/>
            <person name="O'Quin K.E."/>
            <person name="Retaux S."/>
            <person name="Rohner N."/>
            <person name="Searle S.M."/>
            <person name="Stahl B.A."/>
            <person name="Tabin C."/>
            <person name="Volff J.N."/>
            <person name="Yoshizawa M."/>
            <person name="Warren W.C."/>
        </authorList>
    </citation>
    <scope>NUCLEOTIDE SEQUENCE [LARGE SCALE GENOMIC DNA]</scope>
    <source>
        <strain evidence="11">female</strain>
    </source>
</reference>
<evidence type="ECO:0000256" key="2">
    <source>
        <dbReference type="ARBA" id="ARBA00022490"/>
    </source>
</evidence>
<dbReference type="InterPro" id="IPR003877">
    <property type="entry name" value="SPRY_dom"/>
</dbReference>
<dbReference type="Gene3D" id="2.60.120.920">
    <property type="match status" value="1"/>
</dbReference>
<accession>A0A3B1K7M5</accession>
<keyword evidence="6" id="KW-0067">ATP-binding</keyword>
<name>A0A3B1K7M5_ASTMX</name>
<dbReference type="InterPro" id="IPR041075">
    <property type="entry name" value="NOD1/2_WH"/>
</dbReference>
<dbReference type="SMART" id="SM00449">
    <property type="entry name" value="SPRY"/>
    <property type="match status" value="1"/>
</dbReference>
<keyword evidence="3" id="KW-0433">Leucine-rich repeat</keyword>
<evidence type="ECO:0000256" key="3">
    <source>
        <dbReference type="ARBA" id="ARBA00022614"/>
    </source>
</evidence>
<dbReference type="InterPro" id="IPR032675">
    <property type="entry name" value="LRR_dom_sf"/>
</dbReference>
<dbReference type="Pfam" id="PF14484">
    <property type="entry name" value="FISNA"/>
    <property type="match status" value="1"/>
</dbReference>
<dbReference type="Pfam" id="PF05729">
    <property type="entry name" value="NACHT"/>
    <property type="match status" value="1"/>
</dbReference>
<dbReference type="SMART" id="SM00368">
    <property type="entry name" value="LRR_RI"/>
    <property type="match status" value="2"/>
</dbReference>
<feature type="region of interest" description="Disordered" evidence="7">
    <location>
        <begin position="1"/>
        <end position="59"/>
    </location>
</feature>
<organism evidence="10 11">
    <name type="scientific">Astyanax mexicanus</name>
    <name type="common">Blind cave fish</name>
    <name type="synonym">Astyanax fasciatus mexicanus</name>
    <dbReference type="NCBI Taxonomy" id="7994"/>
    <lineage>
        <taxon>Eukaryota</taxon>
        <taxon>Metazoa</taxon>
        <taxon>Chordata</taxon>
        <taxon>Craniata</taxon>
        <taxon>Vertebrata</taxon>
        <taxon>Euteleostomi</taxon>
        <taxon>Actinopterygii</taxon>
        <taxon>Neopterygii</taxon>
        <taxon>Teleostei</taxon>
        <taxon>Ostariophysi</taxon>
        <taxon>Characiformes</taxon>
        <taxon>Characoidei</taxon>
        <taxon>Acestrorhamphidae</taxon>
        <taxon>Acestrorhamphinae</taxon>
        <taxon>Astyanax</taxon>
    </lineage>
</organism>
<evidence type="ECO:0000256" key="1">
    <source>
        <dbReference type="ARBA" id="ARBA00004496"/>
    </source>
</evidence>
<dbReference type="InterPro" id="IPR003879">
    <property type="entry name" value="Butyrophylin_SPRY"/>
</dbReference>
<evidence type="ECO:0000259" key="8">
    <source>
        <dbReference type="PROSITE" id="PS50188"/>
    </source>
</evidence>
<dbReference type="Pfam" id="PF13765">
    <property type="entry name" value="PRY"/>
    <property type="match status" value="1"/>
</dbReference>
<dbReference type="Bgee" id="ENSAMXG00000040031">
    <property type="expression patterns" value="Expressed in heart and 8 other cell types or tissues"/>
</dbReference>
<dbReference type="SMART" id="SM01288">
    <property type="entry name" value="FISNA"/>
    <property type="match status" value="1"/>
</dbReference>
<evidence type="ECO:0000256" key="4">
    <source>
        <dbReference type="ARBA" id="ARBA00022737"/>
    </source>
</evidence>
<dbReference type="FunCoup" id="A0A3B1K7M5">
    <property type="interactions" value="42"/>
</dbReference>
<dbReference type="PRINTS" id="PR01407">
    <property type="entry name" value="BUTYPHLNCDUF"/>
</dbReference>
<dbReference type="Pfam" id="PF17776">
    <property type="entry name" value="NLRC4_HD2"/>
    <property type="match status" value="1"/>
</dbReference>
<dbReference type="FunFam" id="3.40.50.300:FF:000210">
    <property type="entry name" value="Si:dkey-16p6.1"/>
    <property type="match status" value="1"/>
</dbReference>
<dbReference type="InterPro" id="IPR043136">
    <property type="entry name" value="B30.2/SPRY_sf"/>
</dbReference>
<proteinExistence type="predicted"/>
<evidence type="ECO:0000256" key="7">
    <source>
        <dbReference type="SAM" id="MobiDB-lite"/>
    </source>
</evidence>
<dbReference type="InterPro" id="IPR029495">
    <property type="entry name" value="NACHT-assoc"/>
</dbReference>
<evidence type="ECO:0000313" key="10">
    <source>
        <dbReference type="Ensembl" id="ENSAMXP00000050095.1"/>
    </source>
</evidence>
<reference evidence="11" key="1">
    <citation type="submission" date="2013-03" db="EMBL/GenBank/DDBJ databases">
        <authorList>
            <person name="Jeffery W."/>
            <person name="Warren W."/>
            <person name="Wilson R.K."/>
        </authorList>
    </citation>
    <scope>NUCLEOTIDE SEQUENCE</scope>
    <source>
        <strain evidence="11">female</strain>
    </source>
</reference>
<feature type="domain" description="B30.2/SPRY" evidence="8">
    <location>
        <begin position="801"/>
        <end position="1007"/>
    </location>
</feature>
<dbReference type="Pfam" id="PF00622">
    <property type="entry name" value="SPRY"/>
    <property type="match status" value="1"/>
</dbReference>
<dbReference type="PANTHER" id="PTHR24106">
    <property type="entry name" value="NACHT, LRR AND CARD DOMAINS-CONTAINING"/>
    <property type="match status" value="1"/>
</dbReference>
<keyword evidence="4" id="KW-0677">Repeat</keyword>
<dbReference type="Gene3D" id="3.40.50.300">
    <property type="entry name" value="P-loop containing nucleotide triphosphate hydrolases"/>
    <property type="match status" value="1"/>
</dbReference>
<dbReference type="Ensembl" id="ENSAMXT00000031319.1">
    <property type="protein sequence ID" value="ENSAMXP00000050095.1"/>
    <property type="gene ID" value="ENSAMXG00000040031.1"/>
</dbReference>
<dbReference type="InterPro" id="IPR051261">
    <property type="entry name" value="NLR"/>
</dbReference>
<dbReference type="GeneTree" id="ENSGT01150000286927"/>
<dbReference type="InterPro" id="IPR041267">
    <property type="entry name" value="NLRP_HD2"/>
</dbReference>
<dbReference type="GO" id="GO:0005737">
    <property type="term" value="C:cytoplasm"/>
    <property type="evidence" value="ECO:0007669"/>
    <property type="project" value="UniProtKB-SubCell"/>
</dbReference>
<dbReference type="SUPFAM" id="SSF49899">
    <property type="entry name" value="Concanavalin A-like lectins/glucanases"/>
    <property type="match status" value="1"/>
</dbReference>
<feature type="domain" description="NACHT" evidence="9">
    <location>
        <begin position="198"/>
        <end position="332"/>
    </location>
</feature>
<dbReference type="InterPro" id="IPR007111">
    <property type="entry name" value="NACHT_NTPase"/>
</dbReference>
<evidence type="ECO:0000256" key="6">
    <source>
        <dbReference type="ARBA" id="ARBA00022840"/>
    </source>
</evidence>
<keyword evidence="11" id="KW-1185">Reference proteome</keyword>
<dbReference type="InterPro" id="IPR001870">
    <property type="entry name" value="B30.2/SPRY"/>
</dbReference>
<protein>
    <recommendedName>
        <fullName evidence="12">B30.2/SPRY domain-containing protein</fullName>
    </recommendedName>
</protein>
<reference evidence="10" key="3">
    <citation type="submission" date="2025-08" db="UniProtKB">
        <authorList>
            <consortium name="Ensembl"/>
        </authorList>
    </citation>
    <scope>IDENTIFICATION</scope>
</reference>
<dbReference type="Gene3D" id="3.80.10.10">
    <property type="entry name" value="Ribonuclease Inhibitor"/>
    <property type="match status" value="1"/>
</dbReference>
<sequence length="1007" mass="114051">FVVEAAGSAPEKVPRVPPLEPRVHGGTEAHSTNPHRPPPRKSSPEKGSSSGWRDPLERLPRGLRRPLGLEVSCTGIPPGVRRMAIRLPVHGEPAAYMFFQLVFAPSPVVSPVGHPKLKSKLRDKYQSINEGISGFGNSALLNEIYTELYITEGGGGDVIQEHEVKQIEAASRKKTTQERPIKCNDIFKPLPEQNRPIRTVLTKGVAGIGKTVSVQKFILDWAEGKVNQDVLFIFPLPFRELNLMKDKKLSLLNLLQRFFPETKGLKPRHYRSYKIMFILDGLDECRLPLDFQNNENLEDIEEQTSVDVLLTNLIKGNLLPSALLWITSRPAAVSQIPPECVDRVTEVRGFSDPQKQEYFRKRISDPDLANKVFTHIKSSRSLYIMCHIPVFCWITATVLERMLSEAESGEIPKTLTQMFTHFLIFQIKHKNQKYSGKRDPDPQQTRESILALGKLAFQQLEKGNLIFYEEDLRESGIDIREVSVYSGVCTQIFREEHELHLGKVFSFVHLSVQEFLAALYAFLNRKLPKEQPSKSFKLFNRSKITDFLNRAVDGALQSESGHHDLFLRFLLGLSLESNQTLLQGVLTPTERSSQSKETVRYIKKKVEENTSPEKSINLFHCLNELNDHSLVQEVQKYVSRSGDCRLQLASLSPAQWSALVFVLVNSEEELDQFYLSKYEPSEECFLRMLPVVEISKRAVLASCNLGVKTCEMLGSIINLKNSALKELDLSNNDLQDSGVELLSAGLKSSNCKLQILRSVLSGCMITEKGCSFLASALISNPFHLKELDLTYNHPGHSGRKLVEHGGKIRIKPGFKKWFCDFTLDPNTVNRYLSLSEENRRVNNRGELQSYPDHPERFDYYQQVLSRESVTGVTGRCYWEAEWSGRGAEVALSYKTISRNGWGPDCLFGRNINSWSLSCSDNRYSVYHNNNRTVFSTPPSDCRRVGVYVDCPAGTLSFYSVSTDTHLHSHTPTHTLTHLHTFYTTFTQPLYAGIWVHKGSSVRLCEIE</sequence>
<reference evidence="10" key="4">
    <citation type="submission" date="2025-09" db="UniProtKB">
        <authorList>
            <consortium name="Ensembl"/>
        </authorList>
    </citation>
    <scope>IDENTIFICATION</scope>
</reference>
<dbReference type="PROSITE" id="PS50188">
    <property type="entry name" value="B302_SPRY"/>
    <property type="match status" value="1"/>
</dbReference>
<comment type="subcellular location">
    <subcellularLocation>
        <location evidence="1">Cytoplasm</location>
    </subcellularLocation>
</comment>
<dbReference type="GO" id="GO:0005524">
    <property type="term" value="F:ATP binding"/>
    <property type="evidence" value="ECO:0007669"/>
    <property type="project" value="UniProtKB-KW"/>
</dbReference>
<dbReference type="InterPro" id="IPR013320">
    <property type="entry name" value="ConA-like_dom_sf"/>
</dbReference>